<feature type="region of interest" description="Disordered" evidence="16">
    <location>
        <begin position="200"/>
        <end position="292"/>
    </location>
</feature>
<keyword evidence="5" id="KW-0808">Transferase</keyword>
<evidence type="ECO:0000256" key="17">
    <source>
        <dbReference type="SAM" id="Phobius"/>
    </source>
</evidence>
<dbReference type="InterPro" id="IPR013083">
    <property type="entry name" value="Znf_RING/FYVE/PHD"/>
</dbReference>
<name>A0A834TZ12_9FABA</name>
<evidence type="ECO:0000256" key="4">
    <source>
        <dbReference type="ARBA" id="ARBA00012483"/>
    </source>
</evidence>
<evidence type="ECO:0000313" key="21">
    <source>
        <dbReference type="Proteomes" id="UP000634136"/>
    </source>
</evidence>
<feature type="transmembrane region" description="Helical" evidence="17">
    <location>
        <begin position="65"/>
        <end position="86"/>
    </location>
</feature>
<dbReference type="EC" id="2.3.2.27" evidence="4"/>
<gene>
    <name evidence="20" type="ORF">G2W53_012340</name>
</gene>
<evidence type="ECO:0000256" key="15">
    <source>
        <dbReference type="PROSITE-ProRule" id="PRU00175"/>
    </source>
</evidence>
<organism evidence="20 21">
    <name type="scientific">Senna tora</name>
    <dbReference type="NCBI Taxonomy" id="362788"/>
    <lineage>
        <taxon>Eukaryota</taxon>
        <taxon>Viridiplantae</taxon>
        <taxon>Streptophyta</taxon>
        <taxon>Embryophyta</taxon>
        <taxon>Tracheophyta</taxon>
        <taxon>Spermatophyta</taxon>
        <taxon>Magnoliopsida</taxon>
        <taxon>eudicotyledons</taxon>
        <taxon>Gunneridae</taxon>
        <taxon>Pentapetalae</taxon>
        <taxon>rosids</taxon>
        <taxon>fabids</taxon>
        <taxon>Fabales</taxon>
        <taxon>Fabaceae</taxon>
        <taxon>Caesalpinioideae</taxon>
        <taxon>Cassia clade</taxon>
        <taxon>Senna</taxon>
    </lineage>
</organism>
<evidence type="ECO:0000256" key="6">
    <source>
        <dbReference type="ARBA" id="ARBA00022692"/>
    </source>
</evidence>
<evidence type="ECO:0000256" key="2">
    <source>
        <dbReference type="ARBA" id="ARBA00004167"/>
    </source>
</evidence>
<dbReference type="Proteomes" id="UP000634136">
    <property type="component" value="Unassembled WGS sequence"/>
</dbReference>
<dbReference type="FunFam" id="3.30.40.10:FF:000285">
    <property type="entry name" value="RING-H2 finger protein ATL43"/>
    <property type="match status" value="1"/>
</dbReference>
<feature type="signal peptide" evidence="18">
    <location>
        <begin position="1"/>
        <end position="28"/>
    </location>
</feature>
<dbReference type="PANTHER" id="PTHR46539:SF2">
    <property type="entry name" value="RING-H2 FINGER PROTEIN ATL43"/>
    <property type="match status" value="1"/>
</dbReference>
<keyword evidence="13 17" id="KW-0472">Membrane</keyword>
<dbReference type="PROSITE" id="PS50089">
    <property type="entry name" value="ZF_RING_2"/>
    <property type="match status" value="1"/>
</dbReference>
<comment type="subcellular location">
    <subcellularLocation>
        <location evidence="2">Membrane</location>
        <topology evidence="2">Single-pass membrane protein</topology>
    </subcellularLocation>
</comment>
<evidence type="ECO:0000256" key="1">
    <source>
        <dbReference type="ARBA" id="ARBA00000900"/>
    </source>
</evidence>
<dbReference type="GO" id="GO:0008270">
    <property type="term" value="F:zinc ion binding"/>
    <property type="evidence" value="ECO:0007669"/>
    <property type="project" value="UniProtKB-KW"/>
</dbReference>
<dbReference type="InterPro" id="IPR001841">
    <property type="entry name" value="Znf_RING"/>
</dbReference>
<reference evidence="20" key="1">
    <citation type="submission" date="2020-09" db="EMBL/GenBank/DDBJ databases">
        <title>Genome-Enabled Discovery of Anthraquinone Biosynthesis in Senna tora.</title>
        <authorList>
            <person name="Kang S.-H."/>
            <person name="Pandey R.P."/>
            <person name="Lee C.-M."/>
            <person name="Sim J.-S."/>
            <person name="Jeong J.-T."/>
            <person name="Choi B.-S."/>
            <person name="Jung M."/>
            <person name="Ginzburg D."/>
            <person name="Zhao K."/>
            <person name="Won S.Y."/>
            <person name="Oh T.-J."/>
            <person name="Yu Y."/>
            <person name="Kim N.-H."/>
            <person name="Lee O.R."/>
            <person name="Lee T.-H."/>
            <person name="Bashyal P."/>
            <person name="Kim T.-S."/>
            <person name="Lee W.-H."/>
            <person name="Kawkins C."/>
            <person name="Kim C.-K."/>
            <person name="Kim J.S."/>
            <person name="Ahn B.O."/>
            <person name="Rhee S.Y."/>
            <person name="Sohng J.K."/>
        </authorList>
    </citation>
    <scope>NUCLEOTIDE SEQUENCE</scope>
    <source>
        <tissue evidence="20">Leaf</tissue>
    </source>
</reference>
<protein>
    <recommendedName>
        <fullName evidence="4">RING-type E3 ubiquitin transferase</fullName>
        <ecNumber evidence="4">2.3.2.27</ecNumber>
    </recommendedName>
</protein>
<evidence type="ECO:0000256" key="13">
    <source>
        <dbReference type="ARBA" id="ARBA00023136"/>
    </source>
</evidence>
<dbReference type="SMART" id="SM00184">
    <property type="entry name" value="RING"/>
    <property type="match status" value="1"/>
</dbReference>
<proteinExistence type="inferred from homology"/>
<evidence type="ECO:0000256" key="9">
    <source>
        <dbReference type="ARBA" id="ARBA00022771"/>
    </source>
</evidence>
<dbReference type="GO" id="GO:0061630">
    <property type="term" value="F:ubiquitin protein ligase activity"/>
    <property type="evidence" value="ECO:0007669"/>
    <property type="project" value="UniProtKB-EC"/>
</dbReference>
<evidence type="ECO:0000256" key="5">
    <source>
        <dbReference type="ARBA" id="ARBA00022679"/>
    </source>
</evidence>
<evidence type="ECO:0000256" key="18">
    <source>
        <dbReference type="SAM" id="SignalP"/>
    </source>
</evidence>
<comment type="catalytic activity">
    <reaction evidence="1">
        <text>S-ubiquitinyl-[E2 ubiquitin-conjugating enzyme]-L-cysteine + [acceptor protein]-L-lysine = [E2 ubiquitin-conjugating enzyme]-L-cysteine + N(6)-ubiquitinyl-[acceptor protein]-L-lysine.</text>
        <dbReference type="EC" id="2.3.2.27"/>
    </reaction>
</comment>
<evidence type="ECO:0000256" key="3">
    <source>
        <dbReference type="ARBA" id="ARBA00004906"/>
    </source>
</evidence>
<dbReference type="GO" id="GO:0016020">
    <property type="term" value="C:membrane"/>
    <property type="evidence" value="ECO:0007669"/>
    <property type="project" value="UniProtKB-SubCell"/>
</dbReference>
<dbReference type="PANTHER" id="PTHR46539">
    <property type="entry name" value="E3 UBIQUITIN-PROTEIN LIGASE ATL42"/>
    <property type="match status" value="1"/>
</dbReference>
<keyword evidence="10" id="KW-0833">Ubl conjugation pathway</keyword>
<evidence type="ECO:0000256" key="7">
    <source>
        <dbReference type="ARBA" id="ARBA00022723"/>
    </source>
</evidence>
<dbReference type="OrthoDB" id="8062037at2759"/>
<evidence type="ECO:0000259" key="19">
    <source>
        <dbReference type="PROSITE" id="PS50089"/>
    </source>
</evidence>
<keyword evidence="21" id="KW-1185">Reference proteome</keyword>
<keyword evidence="9 15" id="KW-0863">Zinc-finger</keyword>
<comment type="similarity">
    <text evidence="14">Belongs to the RING-type zinc finger family. ATL subfamily.</text>
</comment>
<evidence type="ECO:0000256" key="14">
    <source>
        <dbReference type="ARBA" id="ARBA00024209"/>
    </source>
</evidence>
<dbReference type="EMBL" id="JAAIUW010000005">
    <property type="protein sequence ID" value="KAF7830007.1"/>
    <property type="molecule type" value="Genomic_DNA"/>
</dbReference>
<keyword evidence="11" id="KW-0862">Zinc</keyword>
<keyword evidence="6 17" id="KW-0812">Transmembrane</keyword>
<dbReference type="SUPFAM" id="SSF57850">
    <property type="entry name" value="RING/U-box"/>
    <property type="match status" value="1"/>
</dbReference>
<comment type="pathway">
    <text evidence="3">Protein modification; protein ubiquitination.</text>
</comment>
<evidence type="ECO:0000313" key="20">
    <source>
        <dbReference type="EMBL" id="KAF7830007.1"/>
    </source>
</evidence>
<dbReference type="AlphaFoldDB" id="A0A834TZ12"/>
<evidence type="ECO:0000256" key="12">
    <source>
        <dbReference type="ARBA" id="ARBA00022989"/>
    </source>
</evidence>
<evidence type="ECO:0000256" key="10">
    <source>
        <dbReference type="ARBA" id="ARBA00022786"/>
    </source>
</evidence>
<keyword evidence="12 17" id="KW-1133">Transmembrane helix</keyword>
<dbReference type="CDD" id="cd16461">
    <property type="entry name" value="RING-H2_EL5-like"/>
    <property type="match status" value="1"/>
</dbReference>
<dbReference type="Pfam" id="PF13639">
    <property type="entry name" value="zf-RING_2"/>
    <property type="match status" value="1"/>
</dbReference>
<evidence type="ECO:0000256" key="16">
    <source>
        <dbReference type="SAM" id="MobiDB-lite"/>
    </source>
</evidence>
<feature type="compositionally biased region" description="Polar residues" evidence="16">
    <location>
        <begin position="242"/>
        <end position="252"/>
    </location>
</feature>
<comment type="caution">
    <text evidence="20">The sequence shown here is derived from an EMBL/GenBank/DDBJ whole genome shotgun (WGS) entry which is preliminary data.</text>
</comment>
<feature type="chain" id="PRO_5033045665" description="RING-type E3 ubiquitin transferase" evidence="18">
    <location>
        <begin position="29"/>
        <end position="426"/>
    </location>
</feature>
<evidence type="ECO:0000256" key="8">
    <source>
        <dbReference type="ARBA" id="ARBA00022729"/>
    </source>
</evidence>
<accession>A0A834TZ12</accession>
<evidence type="ECO:0000256" key="11">
    <source>
        <dbReference type="ARBA" id="ARBA00022833"/>
    </source>
</evidence>
<dbReference type="Gene3D" id="3.30.40.10">
    <property type="entry name" value="Zinc/RING finger domain, C3HC4 (zinc finger)"/>
    <property type="match status" value="1"/>
</dbReference>
<feature type="domain" description="RING-type" evidence="19">
    <location>
        <begin position="138"/>
        <end position="180"/>
    </location>
</feature>
<sequence length="426" mass="47194">MGGASSFTRFFFPFLFLFLQAIILLAEAVGESPTLTLDDTIDAGDNSPPSAPIAGGKGGPFKPSVVVIVGVLATLFSLTFLLLLYVKHCKPEDESSRNSTRGPVFIGRKNSGIDRTVIESLPIFRFASLRGQKDGLECAVCLNPFEPVEILRLLPKCKHAFHVECVDTWLDAHSTCPLCRYRVDPEDILLVEDAKVWPQNQPIPECGPAKPDLESDIESGPDPDPQKNSVLRRVSGRHSTEGETTPSTQQKKTAMPFRRSLDSAMWPTKKKRNEGSSSSNGGCGDGPRKDGLLLSTEKENKHRLEHRIIVSPSQKPKPLNLHQRWSDVQPSDLLYLTSEMLLSEDSRRLSSSSCGPEMMTTNLRSVSEITGLSREEARCTVGMHLVQPFNSRLVSMIRRMRFLTHTKGTVAAMDSIYYYLVFSSSL</sequence>
<keyword evidence="7" id="KW-0479">Metal-binding</keyword>
<keyword evidence="8 18" id="KW-0732">Signal</keyword>